<dbReference type="AlphaFoldDB" id="A0A830C2M6"/>
<dbReference type="EMBL" id="BMAC01000217">
    <property type="protein sequence ID" value="GFP90423.1"/>
    <property type="molecule type" value="Genomic_DNA"/>
</dbReference>
<reference evidence="1" key="1">
    <citation type="submission" date="2020-07" db="EMBL/GenBank/DDBJ databases">
        <title>Ethylene signaling mediates host invasion by parasitic plants.</title>
        <authorList>
            <person name="Yoshida S."/>
        </authorList>
    </citation>
    <scope>NUCLEOTIDE SEQUENCE</scope>
    <source>
        <strain evidence="1">Okayama</strain>
    </source>
</reference>
<dbReference type="Proteomes" id="UP000653305">
    <property type="component" value="Unassembled WGS sequence"/>
</dbReference>
<gene>
    <name evidence="1" type="ORF">PHJA_001186200</name>
</gene>
<evidence type="ECO:0000313" key="2">
    <source>
        <dbReference type="Proteomes" id="UP000653305"/>
    </source>
</evidence>
<dbReference type="Gene3D" id="1.20.5.4130">
    <property type="match status" value="1"/>
</dbReference>
<accession>A0A830C2M6</accession>
<proteinExistence type="predicted"/>
<sequence>MDAYGALVFIMHIIEQIQSHPLRPPISLDKKLSQSITDNVSFLQDYLENDSSVNNEEADTLESRIADAAYAAENIIESHIVNKIEAHRENVNSIEFYKSLQKVIGDLESIKRDVTENK</sequence>
<organism evidence="1 2">
    <name type="scientific">Phtheirospermum japonicum</name>
    <dbReference type="NCBI Taxonomy" id="374723"/>
    <lineage>
        <taxon>Eukaryota</taxon>
        <taxon>Viridiplantae</taxon>
        <taxon>Streptophyta</taxon>
        <taxon>Embryophyta</taxon>
        <taxon>Tracheophyta</taxon>
        <taxon>Spermatophyta</taxon>
        <taxon>Magnoliopsida</taxon>
        <taxon>eudicotyledons</taxon>
        <taxon>Gunneridae</taxon>
        <taxon>Pentapetalae</taxon>
        <taxon>asterids</taxon>
        <taxon>lamiids</taxon>
        <taxon>Lamiales</taxon>
        <taxon>Orobanchaceae</taxon>
        <taxon>Orobanchaceae incertae sedis</taxon>
        <taxon>Phtheirospermum</taxon>
    </lineage>
</organism>
<comment type="caution">
    <text evidence="1">The sequence shown here is derived from an EMBL/GenBank/DDBJ whole genome shotgun (WGS) entry which is preliminary data.</text>
</comment>
<keyword evidence="2" id="KW-1185">Reference proteome</keyword>
<evidence type="ECO:0000313" key="1">
    <source>
        <dbReference type="EMBL" id="GFP90423.1"/>
    </source>
</evidence>
<dbReference type="OrthoDB" id="907023at2759"/>
<name>A0A830C2M6_9LAMI</name>
<protein>
    <submittedName>
        <fullName evidence="1">Uncharacterized protein</fullName>
    </submittedName>
</protein>